<evidence type="ECO:0000256" key="5">
    <source>
        <dbReference type="ARBA" id="ARBA00023136"/>
    </source>
</evidence>
<dbReference type="InterPro" id="IPR000620">
    <property type="entry name" value="EamA_dom"/>
</dbReference>
<dbReference type="EMBL" id="SLXH01000004">
    <property type="protein sequence ID" value="TCP19613.1"/>
    <property type="molecule type" value="Genomic_DNA"/>
</dbReference>
<keyword evidence="9" id="KW-1185">Reference proteome</keyword>
<dbReference type="PANTHER" id="PTHR32322:SF2">
    <property type="entry name" value="EAMA DOMAIN-CONTAINING PROTEIN"/>
    <property type="match status" value="1"/>
</dbReference>
<dbReference type="InterPro" id="IPR050638">
    <property type="entry name" value="AA-Vitamin_Transporters"/>
</dbReference>
<reference evidence="8 9" key="1">
    <citation type="submission" date="2019-03" db="EMBL/GenBank/DDBJ databases">
        <title>Genomic Encyclopedia of Type Strains, Phase IV (KMG-IV): sequencing the most valuable type-strain genomes for metagenomic binning, comparative biology and taxonomic classification.</title>
        <authorList>
            <person name="Goeker M."/>
        </authorList>
    </citation>
    <scope>NUCLEOTIDE SEQUENCE [LARGE SCALE GENOMIC DNA]</scope>
    <source>
        <strain evidence="8 9">DSM 1837</strain>
    </source>
</reference>
<feature type="transmembrane region" description="Helical" evidence="6">
    <location>
        <begin position="121"/>
        <end position="144"/>
    </location>
</feature>
<gene>
    <name evidence="8" type="ORF">EV674_10472</name>
</gene>
<sequence>MGQHPATDLHALPTQRKGNRYSGAMTQKMTIGTAALLVTAPLMWAGNAVVGRMVNEMLPPMTLNFLRWLLAGLLLLPWAYGVLRPGSALWPHWRRFALLGLLGIGCYNALLYLALQTSTPINVTLVGSSMPVWMLAIGALFFGVAVTRQQLLGALLSVAGVLLVLSRGEWQQLIALRPVPGDLLMLLATMGWSFYSWLLVRTREPASVRSDWAAFLMAQLIFGLGWSGLFSSVEWALGPAHPHIQWGWPLAAALAFIATCPALLAYRSWGIGVQRAGPAVAGFFTNLTPLFAAVLSAAFLGEMPRLYHAAAFVLIVGGIVVSARR</sequence>
<evidence type="ECO:0000256" key="4">
    <source>
        <dbReference type="ARBA" id="ARBA00022989"/>
    </source>
</evidence>
<organism evidence="8 9">
    <name type="scientific">Simplicispira metamorpha</name>
    <dbReference type="NCBI Taxonomy" id="80881"/>
    <lineage>
        <taxon>Bacteria</taxon>
        <taxon>Pseudomonadati</taxon>
        <taxon>Pseudomonadota</taxon>
        <taxon>Betaproteobacteria</taxon>
        <taxon>Burkholderiales</taxon>
        <taxon>Comamonadaceae</taxon>
        <taxon>Simplicispira</taxon>
    </lineage>
</organism>
<feature type="transmembrane region" description="Helical" evidence="6">
    <location>
        <begin position="95"/>
        <end position="115"/>
    </location>
</feature>
<feature type="transmembrane region" description="Helical" evidence="6">
    <location>
        <begin position="278"/>
        <end position="300"/>
    </location>
</feature>
<evidence type="ECO:0000256" key="1">
    <source>
        <dbReference type="ARBA" id="ARBA00004141"/>
    </source>
</evidence>
<feature type="transmembrane region" description="Helical" evidence="6">
    <location>
        <begin position="151"/>
        <end position="168"/>
    </location>
</feature>
<evidence type="ECO:0000256" key="2">
    <source>
        <dbReference type="ARBA" id="ARBA00007362"/>
    </source>
</evidence>
<feature type="domain" description="EamA" evidence="7">
    <location>
        <begin position="180"/>
        <end position="322"/>
    </location>
</feature>
<evidence type="ECO:0000256" key="3">
    <source>
        <dbReference type="ARBA" id="ARBA00022692"/>
    </source>
</evidence>
<comment type="similarity">
    <text evidence="2">Belongs to the EamA transporter family.</text>
</comment>
<name>A0A4R2NEE1_9BURK</name>
<feature type="transmembrane region" description="Helical" evidence="6">
    <location>
        <begin position="245"/>
        <end position="266"/>
    </location>
</feature>
<comment type="caution">
    <text evidence="8">The sequence shown here is derived from an EMBL/GenBank/DDBJ whole genome shotgun (WGS) entry which is preliminary data.</text>
</comment>
<accession>A0A4R2NEE1</accession>
<evidence type="ECO:0000256" key="6">
    <source>
        <dbReference type="SAM" id="Phobius"/>
    </source>
</evidence>
<evidence type="ECO:0000313" key="9">
    <source>
        <dbReference type="Proteomes" id="UP000295182"/>
    </source>
</evidence>
<comment type="subcellular location">
    <subcellularLocation>
        <location evidence="1">Membrane</location>
        <topology evidence="1">Multi-pass membrane protein</topology>
    </subcellularLocation>
</comment>
<feature type="transmembrane region" description="Helical" evidence="6">
    <location>
        <begin position="306"/>
        <end position="323"/>
    </location>
</feature>
<dbReference type="AlphaFoldDB" id="A0A4R2NEE1"/>
<feature type="transmembrane region" description="Helical" evidence="6">
    <location>
        <begin position="29"/>
        <end position="45"/>
    </location>
</feature>
<dbReference type="Pfam" id="PF00892">
    <property type="entry name" value="EamA"/>
    <property type="match status" value="2"/>
</dbReference>
<proteinExistence type="inferred from homology"/>
<feature type="transmembrane region" description="Helical" evidence="6">
    <location>
        <begin position="212"/>
        <end position="233"/>
    </location>
</feature>
<feature type="transmembrane region" description="Helical" evidence="6">
    <location>
        <begin position="183"/>
        <end position="200"/>
    </location>
</feature>
<dbReference type="SUPFAM" id="SSF103481">
    <property type="entry name" value="Multidrug resistance efflux transporter EmrE"/>
    <property type="match status" value="2"/>
</dbReference>
<dbReference type="PANTHER" id="PTHR32322">
    <property type="entry name" value="INNER MEMBRANE TRANSPORTER"/>
    <property type="match status" value="1"/>
</dbReference>
<feature type="transmembrane region" description="Helical" evidence="6">
    <location>
        <begin position="65"/>
        <end position="83"/>
    </location>
</feature>
<dbReference type="GO" id="GO:0016020">
    <property type="term" value="C:membrane"/>
    <property type="evidence" value="ECO:0007669"/>
    <property type="project" value="UniProtKB-SubCell"/>
</dbReference>
<dbReference type="InterPro" id="IPR037185">
    <property type="entry name" value="EmrE-like"/>
</dbReference>
<dbReference type="Proteomes" id="UP000295182">
    <property type="component" value="Unassembled WGS sequence"/>
</dbReference>
<evidence type="ECO:0000313" key="8">
    <source>
        <dbReference type="EMBL" id="TCP19613.1"/>
    </source>
</evidence>
<protein>
    <submittedName>
        <fullName evidence="8">Drug/metabolite transporter (DMT)-like permease</fullName>
    </submittedName>
</protein>
<keyword evidence="4 6" id="KW-1133">Transmembrane helix</keyword>
<evidence type="ECO:0000259" key="7">
    <source>
        <dbReference type="Pfam" id="PF00892"/>
    </source>
</evidence>
<keyword evidence="3 6" id="KW-0812">Transmembrane</keyword>
<feature type="domain" description="EamA" evidence="7">
    <location>
        <begin position="35"/>
        <end position="165"/>
    </location>
</feature>
<keyword evidence="5 6" id="KW-0472">Membrane</keyword>